<dbReference type="AlphaFoldDB" id="A0A7Z0RVQ2"/>
<evidence type="ECO:0000256" key="2">
    <source>
        <dbReference type="ARBA" id="ARBA00023125"/>
    </source>
</evidence>
<dbReference type="CDD" id="cd00093">
    <property type="entry name" value="HTH_XRE"/>
    <property type="match status" value="1"/>
</dbReference>
<keyword evidence="3" id="KW-0804">Transcription</keyword>
<keyword evidence="1" id="KW-0805">Transcription regulation</keyword>
<dbReference type="GO" id="GO:0003700">
    <property type="term" value="F:DNA-binding transcription factor activity"/>
    <property type="evidence" value="ECO:0007669"/>
    <property type="project" value="TreeGrafter"/>
</dbReference>
<dbReference type="InterPro" id="IPR010982">
    <property type="entry name" value="Lambda_DNA-bd_dom_sf"/>
</dbReference>
<dbReference type="Proteomes" id="UP000586119">
    <property type="component" value="Unassembled WGS sequence"/>
</dbReference>
<dbReference type="SUPFAM" id="SSF47413">
    <property type="entry name" value="lambda repressor-like DNA-binding domains"/>
    <property type="match status" value="1"/>
</dbReference>
<proteinExistence type="predicted"/>
<evidence type="ECO:0000256" key="3">
    <source>
        <dbReference type="ARBA" id="ARBA00023163"/>
    </source>
</evidence>
<protein>
    <submittedName>
        <fullName evidence="5">Helix-turn-helix transcriptional regulator</fullName>
    </submittedName>
</protein>
<sequence length="95" mass="10336">MNVGYAIKLCRQQRKLTQGELAKRAGVSISYLSLLERGERSDPGLSALEKIAKGLNVPMTLLLFLAADEDELSGFTPDLKEKLSAAALNLMRESA</sequence>
<gene>
    <name evidence="5" type="ORF">HZS81_14520</name>
</gene>
<dbReference type="GO" id="GO:0005829">
    <property type="term" value="C:cytosol"/>
    <property type="evidence" value="ECO:0007669"/>
    <property type="project" value="TreeGrafter"/>
</dbReference>
<name>A0A7Z0RVQ2_9GAMM</name>
<dbReference type="InterPro" id="IPR050807">
    <property type="entry name" value="TransReg_Diox_bact_type"/>
</dbReference>
<organism evidence="5 6">
    <name type="scientific">Vreelandella salicampi</name>
    <dbReference type="NCBI Taxonomy" id="1449798"/>
    <lineage>
        <taxon>Bacteria</taxon>
        <taxon>Pseudomonadati</taxon>
        <taxon>Pseudomonadota</taxon>
        <taxon>Gammaproteobacteria</taxon>
        <taxon>Oceanospirillales</taxon>
        <taxon>Halomonadaceae</taxon>
        <taxon>Vreelandella</taxon>
    </lineage>
</organism>
<dbReference type="Pfam" id="PF01381">
    <property type="entry name" value="HTH_3"/>
    <property type="match status" value="1"/>
</dbReference>
<dbReference type="EMBL" id="JACCDF010000013">
    <property type="protein sequence ID" value="NYS61971.1"/>
    <property type="molecule type" value="Genomic_DNA"/>
</dbReference>
<evidence type="ECO:0000256" key="1">
    <source>
        <dbReference type="ARBA" id="ARBA00023015"/>
    </source>
</evidence>
<keyword evidence="6" id="KW-1185">Reference proteome</keyword>
<dbReference type="PANTHER" id="PTHR46797">
    <property type="entry name" value="HTH-TYPE TRANSCRIPTIONAL REGULATOR"/>
    <property type="match status" value="1"/>
</dbReference>
<comment type="caution">
    <text evidence="5">The sequence shown here is derived from an EMBL/GenBank/DDBJ whole genome shotgun (WGS) entry which is preliminary data.</text>
</comment>
<dbReference type="PROSITE" id="PS50943">
    <property type="entry name" value="HTH_CROC1"/>
    <property type="match status" value="1"/>
</dbReference>
<dbReference type="SMART" id="SM00530">
    <property type="entry name" value="HTH_XRE"/>
    <property type="match status" value="1"/>
</dbReference>
<reference evidence="5 6" key="1">
    <citation type="journal article" date="2015" name="Int. J. Syst. Evol. Microbiol.">
        <title>Halomonas salicampi sp. nov., a halotolerant and alkalitolerant bacterium isolated from a saltern soil.</title>
        <authorList>
            <person name="Lee J.C."/>
            <person name="Kim Y.S."/>
            <person name="Yun B.S."/>
            <person name="Whang K.S."/>
        </authorList>
    </citation>
    <scope>NUCLEOTIDE SEQUENCE [LARGE SCALE GENOMIC DNA]</scope>
    <source>
        <strain evidence="5 6">BH103</strain>
    </source>
</reference>
<dbReference type="GO" id="GO:0003677">
    <property type="term" value="F:DNA binding"/>
    <property type="evidence" value="ECO:0007669"/>
    <property type="project" value="UniProtKB-KW"/>
</dbReference>
<accession>A0A7Z0RVQ2</accession>
<dbReference type="InterPro" id="IPR001387">
    <property type="entry name" value="Cro/C1-type_HTH"/>
</dbReference>
<dbReference type="RefSeq" id="WP_179931237.1">
    <property type="nucleotide sequence ID" value="NZ_JACCDF010000013.1"/>
</dbReference>
<evidence type="ECO:0000313" key="6">
    <source>
        <dbReference type="Proteomes" id="UP000586119"/>
    </source>
</evidence>
<keyword evidence="2" id="KW-0238">DNA-binding</keyword>
<feature type="domain" description="HTH cro/C1-type" evidence="4">
    <location>
        <begin position="7"/>
        <end position="62"/>
    </location>
</feature>
<dbReference type="PANTHER" id="PTHR46797:SF23">
    <property type="entry name" value="HTH-TYPE TRANSCRIPTIONAL REGULATOR SUTR"/>
    <property type="match status" value="1"/>
</dbReference>
<evidence type="ECO:0000313" key="5">
    <source>
        <dbReference type="EMBL" id="NYS61971.1"/>
    </source>
</evidence>
<dbReference type="Gene3D" id="1.10.260.40">
    <property type="entry name" value="lambda repressor-like DNA-binding domains"/>
    <property type="match status" value="1"/>
</dbReference>
<evidence type="ECO:0000259" key="4">
    <source>
        <dbReference type="PROSITE" id="PS50943"/>
    </source>
</evidence>